<dbReference type="InterPro" id="IPR017850">
    <property type="entry name" value="Alkaline_phosphatase_core_sf"/>
</dbReference>
<dbReference type="InterPro" id="IPR000917">
    <property type="entry name" value="Sulfatase_N"/>
</dbReference>
<dbReference type="Proteomes" id="UP001611383">
    <property type="component" value="Chromosome"/>
</dbReference>
<evidence type="ECO:0000313" key="4">
    <source>
        <dbReference type="Proteomes" id="UP001611383"/>
    </source>
</evidence>
<dbReference type="PANTHER" id="PTHR43751:SF3">
    <property type="entry name" value="SULFATASE N-TERMINAL DOMAIN-CONTAINING PROTEIN"/>
    <property type="match status" value="1"/>
</dbReference>
<keyword evidence="1" id="KW-1133">Transmembrane helix</keyword>
<protein>
    <submittedName>
        <fullName evidence="3">Sulfatase-like hydrolase/transferase</fullName>
    </submittedName>
</protein>
<name>A0ABY9WXH5_9BACT</name>
<reference evidence="3 4" key="1">
    <citation type="submission" date="2019-08" db="EMBL/GenBank/DDBJ databases">
        <title>Archangium and Cystobacter genomes.</title>
        <authorList>
            <person name="Chen I.-C.K."/>
            <person name="Wielgoss S."/>
        </authorList>
    </citation>
    <scope>NUCLEOTIDE SEQUENCE [LARGE SCALE GENOMIC DNA]</scope>
    <source>
        <strain evidence="3 4">Cbm 6</strain>
    </source>
</reference>
<evidence type="ECO:0000313" key="3">
    <source>
        <dbReference type="EMBL" id="WNG47823.1"/>
    </source>
</evidence>
<organism evidence="3 4">
    <name type="scientific">Archangium minus</name>
    <dbReference type="NCBI Taxonomy" id="83450"/>
    <lineage>
        <taxon>Bacteria</taxon>
        <taxon>Pseudomonadati</taxon>
        <taxon>Myxococcota</taxon>
        <taxon>Myxococcia</taxon>
        <taxon>Myxococcales</taxon>
        <taxon>Cystobacterineae</taxon>
        <taxon>Archangiaceae</taxon>
        <taxon>Archangium</taxon>
    </lineage>
</organism>
<feature type="domain" description="Sulfatase N-terminal" evidence="2">
    <location>
        <begin position="208"/>
        <end position="541"/>
    </location>
</feature>
<dbReference type="InterPro" id="IPR052701">
    <property type="entry name" value="GAG_Ulvan_Degrading_Sulfatases"/>
</dbReference>
<dbReference type="PANTHER" id="PTHR43751">
    <property type="entry name" value="SULFATASE"/>
    <property type="match status" value="1"/>
</dbReference>
<feature type="transmembrane region" description="Helical" evidence="1">
    <location>
        <begin position="179"/>
        <end position="196"/>
    </location>
</feature>
<keyword evidence="4" id="KW-1185">Reference proteome</keyword>
<evidence type="ECO:0000256" key="1">
    <source>
        <dbReference type="SAM" id="Phobius"/>
    </source>
</evidence>
<dbReference type="EMBL" id="CP043494">
    <property type="protein sequence ID" value="WNG47823.1"/>
    <property type="molecule type" value="Genomic_DNA"/>
</dbReference>
<dbReference type="Pfam" id="PF00884">
    <property type="entry name" value="Sulfatase"/>
    <property type="match status" value="1"/>
</dbReference>
<gene>
    <name evidence="3" type="ORF">F0U60_29580</name>
</gene>
<feature type="transmembrane region" description="Helical" evidence="1">
    <location>
        <begin position="12"/>
        <end position="40"/>
    </location>
</feature>
<dbReference type="SUPFAM" id="SSF53649">
    <property type="entry name" value="Alkaline phosphatase-like"/>
    <property type="match status" value="1"/>
</dbReference>
<accession>A0ABY9WXH5</accession>
<evidence type="ECO:0000259" key="2">
    <source>
        <dbReference type="Pfam" id="PF00884"/>
    </source>
</evidence>
<feature type="transmembrane region" description="Helical" evidence="1">
    <location>
        <begin position="60"/>
        <end position="85"/>
    </location>
</feature>
<dbReference type="Gene3D" id="3.40.720.10">
    <property type="entry name" value="Alkaline Phosphatase, subunit A"/>
    <property type="match status" value="1"/>
</dbReference>
<keyword evidence="1" id="KW-0812">Transmembrane</keyword>
<dbReference type="Gene3D" id="3.30.1120.10">
    <property type="match status" value="1"/>
</dbReference>
<sequence>MRPPSPLPFVRVLVWTIRGGLSVFLSLYTLCAVFNMQLGYQGNENPELETLVWREWRSEVLLQVGRLLTAHTVLGLLVGLVMGLAAWGLGSRRRGGAFLWGFGGGLLLALLACLGDMAHHPHLYAATLYERAGWTRALLLHVSQTPPALWHAMAALLVLAAPIPAVWRRIQLGAGLLKPLGVALVGAGVVGLLLAWNPEPPAPTSSSPNLLILASDGLRPDHLSGNGYPRQTSPHIDRLMREGSHFEETLVQMPRTGPSWTTLLSSQWAGQHPIRHTMVGPQARTSSFPTLATALREAGWQTAVLSDYAGDIFSRLPLGFDQVQAPAFNFPELIRQRMLITQVVLLPWTALLPSLFPERQQFPELTDPTPLAASTRRALDRFNSEEPFALLIFASVTHFPYAAPHPYEGRFLAPSERGPWRFGATPQMEAPRSTPSAQDVAALVANYDASVLAFDAFVGRVMGELERRGLADSTLVVILSDHGEHLAEGNRGLGHGEHLWGSEALRVPFILRWPGKVAEGRELTTRARAIDVAPTLLELLGLEAPTSFQGRSLASLLAPGDAVPELPELPALIETDLWFSDRDGLPYQQFRIPYPWLYDIVTVDPDTGDIALKPEWEDTVQQAKHRGLYFGRWKLLELPTPQGLRVELYDVHADPEERHEVSAKHPDVVADLRALLQRERSWAAP</sequence>
<feature type="transmembrane region" description="Helical" evidence="1">
    <location>
        <begin position="148"/>
        <end position="167"/>
    </location>
</feature>
<dbReference type="CDD" id="cd16148">
    <property type="entry name" value="sulfatase_like"/>
    <property type="match status" value="1"/>
</dbReference>
<dbReference type="RefSeq" id="WP_395804595.1">
    <property type="nucleotide sequence ID" value="NZ_CP043494.1"/>
</dbReference>
<keyword evidence="1" id="KW-0472">Membrane</keyword>
<proteinExistence type="predicted"/>
<feature type="transmembrane region" description="Helical" evidence="1">
    <location>
        <begin position="97"/>
        <end position="118"/>
    </location>
</feature>